<comment type="caution">
    <text evidence="1">The sequence shown here is derived from an EMBL/GenBank/DDBJ whole genome shotgun (WGS) entry which is preliminary data.</text>
</comment>
<evidence type="ECO:0000313" key="1">
    <source>
        <dbReference type="EMBL" id="CAH0370423.1"/>
    </source>
</evidence>
<dbReference type="Proteomes" id="UP000789595">
    <property type="component" value="Unassembled WGS sequence"/>
</dbReference>
<dbReference type="AlphaFoldDB" id="A0A8J2SEQ0"/>
<name>A0A8J2SEQ0_9STRA</name>
<protein>
    <submittedName>
        <fullName evidence="1">Uncharacterized protein</fullName>
    </submittedName>
</protein>
<dbReference type="EMBL" id="CAKKNE010000003">
    <property type="protein sequence ID" value="CAH0370423.1"/>
    <property type="molecule type" value="Genomic_DNA"/>
</dbReference>
<evidence type="ECO:0000313" key="2">
    <source>
        <dbReference type="Proteomes" id="UP000789595"/>
    </source>
</evidence>
<keyword evidence="2" id="KW-1185">Reference proteome</keyword>
<sequence length="339" mass="38471">MQPRYKLAGAAAAAAVAALILERWRRKRRGWRLEDKVTVVLCTSPVKSNPSTKLIQETHGSMCHYAPCLKACRLIICCDGACPASSVSSAWSFYVFVVARGLLSMASAVLYARPGTPSTRPRAGYKTRDKPKYRSGQVTEEGGLAYEEFLQRLKKLNLGEIVRCQERQGFGFALKNALTRVRTPYVIVVQHDRNFVREAPIVDIVKCLEKNDAWLKYVLLPTTTVLNYPRYVQSKYQLRIAPQPTDFGFALTPLLQWYDSTHICSMRHYRDFVYRGGLVARGGFVEDKLGQYQLKRIKERGLSAHAEFAQYVLDDGVEKPMVSHLDGHDSRVLEKMRFV</sequence>
<gene>
    <name evidence="1" type="ORF">PECAL_3P03100</name>
</gene>
<organism evidence="1 2">
    <name type="scientific">Pelagomonas calceolata</name>
    <dbReference type="NCBI Taxonomy" id="35677"/>
    <lineage>
        <taxon>Eukaryota</taxon>
        <taxon>Sar</taxon>
        <taxon>Stramenopiles</taxon>
        <taxon>Ochrophyta</taxon>
        <taxon>Pelagophyceae</taxon>
        <taxon>Pelagomonadales</taxon>
        <taxon>Pelagomonadaceae</taxon>
        <taxon>Pelagomonas</taxon>
    </lineage>
</organism>
<reference evidence="1" key="1">
    <citation type="submission" date="2021-11" db="EMBL/GenBank/DDBJ databases">
        <authorList>
            <consortium name="Genoscope - CEA"/>
            <person name="William W."/>
        </authorList>
    </citation>
    <scope>NUCLEOTIDE SEQUENCE</scope>
</reference>
<dbReference type="OrthoDB" id="414322at2759"/>
<proteinExistence type="predicted"/>
<accession>A0A8J2SEQ0</accession>